<name>A0AAW1TR41_9CUCU</name>
<dbReference type="EMBL" id="JARQZJ010000004">
    <property type="protein sequence ID" value="KAK9870804.1"/>
    <property type="molecule type" value="Genomic_DNA"/>
</dbReference>
<accession>A0AAW1TR41</accession>
<protein>
    <recommendedName>
        <fullName evidence="1">RWD domain-containing protein</fullName>
    </recommendedName>
</protein>
<gene>
    <name evidence="2" type="ORF">WA026_009764</name>
</gene>
<dbReference type="InterPro" id="IPR017359">
    <property type="entry name" value="Phi-like"/>
</dbReference>
<sequence length="252" mass="29751">MKIEDAITFFEIRKFLEDANSFIPSELDLTINLDIDSLKFQLYINLPQNYPEVPPVIFVRNEKLNRQQNGKLNKDIKEFLEHSSNQEPCIFSAICWLQDNASKYVDLLSEVKEINENIEESLSRLWIYSHHIYSKTKRREIISQAQAFNLNGFCMPGKPGVICVEGKTSNCNEWWQSIRSMPWKRIFCKVTEEYNNENDFLKFDKFEEVSFQTNSMRCNHMDIGELSKYLEKHRCSYIFKDLFGVEAKHVST</sequence>
<evidence type="ECO:0000313" key="3">
    <source>
        <dbReference type="Proteomes" id="UP001431783"/>
    </source>
</evidence>
<comment type="caution">
    <text evidence="2">The sequence shown here is derived from an EMBL/GenBank/DDBJ whole genome shotgun (WGS) entry which is preliminary data.</text>
</comment>
<dbReference type="SMART" id="SM00591">
    <property type="entry name" value="RWD"/>
    <property type="match status" value="1"/>
</dbReference>
<feature type="domain" description="RWD" evidence="1">
    <location>
        <begin position="1"/>
        <end position="104"/>
    </location>
</feature>
<dbReference type="PANTHER" id="PTHR15955:SF8">
    <property type="entry name" value="RWD DOMAIN-CONTAINING PROTEIN 2B-RELATED"/>
    <property type="match status" value="1"/>
</dbReference>
<dbReference type="InterPro" id="IPR059181">
    <property type="entry name" value="RWDD2A-B_C"/>
</dbReference>
<dbReference type="InterPro" id="IPR016135">
    <property type="entry name" value="UBQ-conjugating_enzyme/RWD"/>
</dbReference>
<dbReference type="PIRSF" id="PIRSF038021">
    <property type="entry name" value="UCP038021_RWDD2"/>
    <property type="match status" value="1"/>
</dbReference>
<dbReference type="PROSITE" id="PS50908">
    <property type="entry name" value="RWD"/>
    <property type="match status" value="1"/>
</dbReference>
<dbReference type="CDD" id="cd24163">
    <property type="entry name" value="RWDD2_C"/>
    <property type="match status" value="1"/>
</dbReference>
<dbReference type="InterPro" id="IPR010541">
    <property type="entry name" value="Prp3_C"/>
</dbReference>
<dbReference type="Gene3D" id="3.10.110.10">
    <property type="entry name" value="Ubiquitin Conjugating Enzyme"/>
    <property type="match status" value="1"/>
</dbReference>
<dbReference type="Proteomes" id="UP001431783">
    <property type="component" value="Unassembled WGS sequence"/>
</dbReference>
<organism evidence="2 3">
    <name type="scientific">Henosepilachna vigintioctopunctata</name>
    <dbReference type="NCBI Taxonomy" id="420089"/>
    <lineage>
        <taxon>Eukaryota</taxon>
        <taxon>Metazoa</taxon>
        <taxon>Ecdysozoa</taxon>
        <taxon>Arthropoda</taxon>
        <taxon>Hexapoda</taxon>
        <taxon>Insecta</taxon>
        <taxon>Pterygota</taxon>
        <taxon>Neoptera</taxon>
        <taxon>Endopterygota</taxon>
        <taxon>Coleoptera</taxon>
        <taxon>Polyphaga</taxon>
        <taxon>Cucujiformia</taxon>
        <taxon>Coccinelloidea</taxon>
        <taxon>Coccinellidae</taxon>
        <taxon>Epilachninae</taxon>
        <taxon>Epilachnini</taxon>
        <taxon>Henosepilachna</taxon>
    </lineage>
</organism>
<dbReference type="Pfam" id="PF05773">
    <property type="entry name" value="RWD"/>
    <property type="match status" value="1"/>
</dbReference>
<dbReference type="SUPFAM" id="SSF54495">
    <property type="entry name" value="UBC-like"/>
    <property type="match status" value="1"/>
</dbReference>
<dbReference type="InterPro" id="IPR006575">
    <property type="entry name" value="RWD_dom"/>
</dbReference>
<dbReference type="AlphaFoldDB" id="A0AAW1TR41"/>
<keyword evidence="3" id="KW-1185">Reference proteome</keyword>
<evidence type="ECO:0000313" key="2">
    <source>
        <dbReference type="EMBL" id="KAK9870804.1"/>
    </source>
</evidence>
<reference evidence="2 3" key="1">
    <citation type="submission" date="2023-03" db="EMBL/GenBank/DDBJ databases">
        <title>Genome insight into feeding habits of ladybird beetles.</title>
        <authorList>
            <person name="Li H.-S."/>
            <person name="Huang Y.-H."/>
            <person name="Pang H."/>
        </authorList>
    </citation>
    <scope>NUCLEOTIDE SEQUENCE [LARGE SCALE GENOMIC DNA]</scope>
    <source>
        <strain evidence="2">SYSU_2023b</strain>
        <tissue evidence="2">Whole body</tissue>
    </source>
</reference>
<proteinExistence type="predicted"/>
<dbReference type="Pfam" id="PF06544">
    <property type="entry name" value="Prp3_C"/>
    <property type="match status" value="1"/>
</dbReference>
<evidence type="ECO:0000259" key="1">
    <source>
        <dbReference type="PROSITE" id="PS50908"/>
    </source>
</evidence>
<dbReference type="PANTHER" id="PTHR15955">
    <property type="entry name" value="RWD DOMAIN CONTAINING PROTEIN 2"/>
    <property type="match status" value="1"/>
</dbReference>